<dbReference type="Proteomes" id="UP000324222">
    <property type="component" value="Unassembled WGS sequence"/>
</dbReference>
<keyword evidence="1" id="KW-0472">Membrane</keyword>
<organism evidence="2 3">
    <name type="scientific">Portunus trituberculatus</name>
    <name type="common">Swimming crab</name>
    <name type="synonym">Neptunus trituberculatus</name>
    <dbReference type="NCBI Taxonomy" id="210409"/>
    <lineage>
        <taxon>Eukaryota</taxon>
        <taxon>Metazoa</taxon>
        <taxon>Ecdysozoa</taxon>
        <taxon>Arthropoda</taxon>
        <taxon>Crustacea</taxon>
        <taxon>Multicrustacea</taxon>
        <taxon>Malacostraca</taxon>
        <taxon>Eumalacostraca</taxon>
        <taxon>Eucarida</taxon>
        <taxon>Decapoda</taxon>
        <taxon>Pleocyemata</taxon>
        <taxon>Brachyura</taxon>
        <taxon>Eubrachyura</taxon>
        <taxon>Portunoidea</taxon>
        <taxon>Portunidae</taxon>
        <taxon>Portuninae</taxon>
        <taxon>Portunus</taxon>
    </lineage>
</organism>
<dbReference type="EMBL" id="VSRR010001586">
    <property type="protein sequence ID" value="MPC26324.1"/>
    <property type="molecule type" value="Genomic_DNA"/>
</dbReference>
<sequence length="79" mass="8585">MTISTLLPVEFPAPHLDLSSKGTNSREGLPRVHLTFLVMMGILCFVTGYPLPRIHSCGAMTKTSGQREPGTVFRVGQLS</sequence>
<gene>
    <name evidence="2" type="ORF">E2C01_019458</name>
</gene>
<keyword evidence="1" id="KW-1133">Transmembrane helix</keyword>
<evidence type="ECO:0000313" key="3">
    <source>
        <dbReference type="Proteomes" id="UP000324222"/>
    </source>
</evidence>
<protein>
    <submittedName>
        <fullName evidence="2">Uncharacterized protein</fullName>
    </submittedName>
</protein>
<dbReference type="AlphaFoldDB" id="A0A5B7E0H2"/>
<name>A0A5B7E0H2_PORTR</name>
<keyword evidence="1" id="KW-0812">Transmembrane</keyword>
<accession>A0A5B7E0H2</accession>
<keyword evidence="3" id="KW-1185">Reference proteome</keyword>
<comment type="caution">
    <text evidence="2">The sequence shown here is derived from an EMBL/GenBank/DDBJ whole genome shotgun (WGS) entry which is preliminary data.</text>
</comment>
<evidence type="ECO:0000313" key="2">
    <source>
        <dbReference type="EMBL" id="MPC26324.1"/>
    </source>
</evidence>
<evidence type="ECO:0000256" key="1">
    <source>
        <dbReference type="SAM" id="Phobius"/>
    </source>
</evidence>
<reference evidence="2 3" key="1">
    <citation type="submission" date="2019-05" db="EMBL/GenBank/DDBJ databases">
        <title>Another draft genome of Portunus trituberculatus and its Hox gene families provides insights of decapod evolution.</title>
        <authorList>
            <person name="Jeong J.-H."/>
            <person name="Song I."/>
            <person name="Kim S."/>
            <person name="Choi T."/>
            <person name="Kim D."/>
            <person name="Ryu S."/>
            <person name="Kim W."/>
        </authorList>
    </citation>
    <scope>NUCLEOTIDE SEQUENCE [LARGE SCALE GENOMIC DNA]</scope>
    <source>
        <tissue evidence="2">Muscle</tissue>
    </source>
</reference>
<proteinExistence type="predicted"/>
<feature type="transmembrane region" description="Helical" evidence="1">
    <location>
        <begin position="32"/>
        <end position="52"/>
    </location>
</feature>